<reference evidence="6 7" key="1">
    <citation type="submission" date="2016-07" db="EMBL/GenBank/DDBJ databases">
        <title>Pervasive Adenine N6-methylation of Active Genes in Fungi.</title>
        <authorList>
            <consortium name="DOE Joint Genome Institute"/>
            <person name="Mondo S.J."/>
            <person name="Dannebaum R.O."/>
            <person name="Kuo R.C."/>
            <person name="Labutti K."/>
            <person name="Haridas S."/>
            <person name="Kuo A."/>
            <person name="Salamov A."/>
            <person name="Ahrendt S.R."/>
            <person name="Lipzen A."/>
            <person name="Sullivan W."/>
            <person name="Andreopoulos W.B."/>
            <person name="Clum A."/>
            <person name="Lindquist E."/>
            <person name="Daum C."/>
            <person name="Ramamoorthy G.K."/>
            <person name="Gryganskyi A."/>
            <person name="Culley D."/>
            <person name="Magnuson J.K."/>
            <person name="James T.Y."/>
            <person name="O'Malley M.A."/>
            <person name="Stajich J.E."/>
            <person name="Spatafora J.W."/>
            <person name="Visel A."/>
            <person name="Grigoriev I.V."/>
        </authorList>
    </citation>
    <scope>NUCLEOTIDE SEQUENCE [LARGE SCALE GENOMIC DNA]</scope>
    <source>
        <strain evidence="6 7">ATCC 12442</strain>
    </source>
</reference>
<comment type="caution">
    <text evidence="6">The sequence shown here is derived from an EMBL/GenBank/DDBJ whole genome shotgun (WGS) entry which is preliminary data.</text>
</comment>
<dbReference type="RefSeq" id="XP_040743835.1">
    <property type="nucleotide sequence ID" value="XM_040887490.1"/>
</dbReference>
<dbReference type="OrthoDB" id="6380398at2759"/>
<dbReference type="InterPro" id="IPR001254">
    <property type="entry name" value="Trypsin_dom"/>
</dbReference>
<dbReference type="InterPro" id="IPR043504">
    <property type="entry name" value="Peptidase_S1_PA_chymotrypsin"/>
</dbReference>
<keyword evidence="6" id="KW-0378">Hydrolase</keyword>
<evidence type="ECO:0000259" key="5">
    <source>
        <dbReference type="PROSITE" id="PS50240"/>
    </source>
</evidence>
<evidence type="ECO:0000313" key="7">
    <source>
        <dbReference type="Proteomes" id="UP000193922"/>
    </source>
</evidence>
<dbReference type="SMART" id="SM00020">
    <property type="entry name" value="Tryp_SPc"/>
    <property type="match status" value="1"/>
</dbReference>
<dbReference type="PANTHER" id="PTHR24276:SF98">
    <property type="entry name" value="FI18310P1-RELATED"/>
    <property type="match status" value="1"/>
</dbReference>
<gene>
    <name evidence="6" type="ORF">DL89DRAFT_267415</name>
</gene>
<dbReference type="InterPro" id="IPR050430">
    <property type="entry name" value="Peptidase_S1"/>
</dbReference>
<feature type="signal peptide" evidence="4">
    <location>
        <begin position="1"/>
        <end position="17"/>
    </location>
</feature>
<feature type="chain" id="PRO_5013231513" evidence="4">
    <location>
        <begin position="18"/>
        <end position="319"/>
    </location>
</feature>
<dbReference type="EMBL" id="MCFD01000006">
    <property type="protein sequence ID" value="ORX70197.1"/>
    <property type="molecule type" value="Genomic_DNA"/>
</dbReference>
<dbReference type="STRING" id="61395.A0A1Y1W9I0"/>
<keyword evidence="2" id="KW-1015">Disulfide bond</keyword>
<evidence type="ECO:0000256" key="2">
    <source>
        <dbReference type="ARBA" id="ARBA00023157"/>
    </source>
</evidence>
<dbReference type="GO" id="GO:0004252">
    <property type="term" value="F:serine-type endopeptidase activity"/>
    <property type="evidence" value="ECO:0007669"/>
    <property type="project" value="InterPro"/>
</dbReference>
<feature type="domain" description="Peptidase S1" evidence="5">
    <location>
        <begin position="67"/>
        <end position="312"/>
    </location>
</feature>
<dbReference type="InterPro" id="IPR001314">
    <property type="entry name" value="Peptidase_S1A"/>
</dbReference>
<dbReference type="PRINTS" id="PR00722">
    <property type="entry name" value="CHYMOTRYPSIN"/>
</dbReference>
<dbReference type="SUPFAM" id="SSF50494">
    <property type="entry name" value="Trypsin-like serine proteases"/>
    <property type="match status" value="1"/>
</dbReference>
<protein>
    <submittedName>
        <fullName evidence="6">Trypsin-like serine protease</fullName>
    </submittedName>
</protein>
<feature type="region of interest" description="Disordered" evidence="3">
    <location>
        <begin position="44"/>
        <end position="65"/>
    </location>
</feature>
<keyword evidence="6" id="KW-0645">Protease</keyword>
<evidence type="ECO:0000256" key="4">
    <source>
        <dbReference type="SAM" id="SignalP"/>
    </source>
</evidence>
<keyword evidence="7" id="KW-1185">Reference proteome</keyword>
<keyword evidence="4" id="KW-0732">Signal</keyword>
<organism evidence="6 7">
    <name type="scientific">Linderina pennispora</name>
    <dbReference type="NCBI Taxonomy" id="61395"/>
    <lineage>
        <taxon>Eukaryota</taxon>
        <taxon>Fungi</taxon>
        <taxon>Fungi incertae sedis</taxon>
        <taxon>Zoopagomycota</taxon>
        <taxon>Kickxellomycotina</taxon>
        <taxon>Kickxellomycetes</taxon>
        <taxon>Kickxellales</taxon>
        <taxon>Kickxellaceae</taxon>
        <taxon>Linderina</taxon>
    </lineage>
</organism>
<dbReference type="Pfam" id="PF00089">
    <property type="entry name" value="Trypsin"/>
    <property type="match status" value="1"/>
</dbReference>
<proteinExistence type="inferred from homology"/>
<dbReference type="PROSITE" id="PS50240">
    <property type="entry name" value="TRYPSIN_DOM"/>
    <property type="match status" value="1"/>
</dbReference>
<dbReference type="GO" id="GO:0006508">
    <property type="term" value="P:proteolysis"/>
    <property type="evidence" value="ECO:0007669"/>
    <property type="project" value="UniProtKB-KW"/>
</dbReference>
<sequence>MIVSTSAIAGFAMLATAITVPKLEMPSSLASSLFEPSNTQSLAPLDSAASEPAAATERPTSSGNERIIGGSFAADGQFPYLASLQLTWGRGTGLCGGTIIADTVIVTAAHCVVDLDSGALIRANHISVGIGNVEKSKQRNVRATAVYVHPRFDPNEIVNDIAIIITPSLGVGYGGVQQIKIYGGNISSGTRLTALGWGQSGTNPNVDSTTNRLKQTEIIVGNRNDCKQFIRGYQSSNGPQICTENRLLLGSDTCQGDSGTGVVINVNGNQYLAGLTSYGSNLSGDPTCALNDGFGVYTHVNYYLGFISSVTGIPTYKFH</sequence>
<evidence type="ECO:0000256" key="1">
    <source>
        <dbReference type="ARBA" id="ARBA00007664"/>
    </source>
</evidence>
<dbReference type="CDD" id="cd00190">
    <property type="entry name" value="Tryp_SPc"/>
    <property type="match status" value="1"/>
</dbReference>
<dbReference type="PROSITE" id="PS00134">
    <property type="entry name" value="TRYPSIN_HIS"/>
    <property type="match status" value="1"/>
</dbReference>
<dbReference type="InterPro" id="IPR009003">
    <property type="entry name" value="Peptidase_S1_PA"/>
</dbReference>
<dbReference type="PANTHER" id="PTHR24276">
    <property type="entry name" value="POLYSERASE-RELATED"/>
    <property type="match status" value="1"/>
</dbReference>
<dbReference type="AlphaFoldDB" id="A0A1Y1W9I0"/>
<evidence type="ECO:0000313" key="6">
    <source>
        <dbReference type="EMBL" id="ORX70197.1"/>
    </source>
</evidence>
<dbReference type="GeneID" id="63804138"/>
<dbReference type="Proteomes" id="UP000193922">
    <property type="component" value="Unassembled WGS sequence"/>
</dbReference>
<comment type="similarity">
    <text evidence="1">Belongs to the peptidase S1 family.</text>
</comment>
<evidence type="ECO:0000256" key="3">
    <source>
        <dbReference type="SAM" id="MobiDB-lite"/>
    </source>
</evidence>
<dbReference type="InterPro" id="IPR018114">
    <property type="entry name" value="TRYPSIN_HIS"/>
</dbReference>
<accession>A0A1Y1W9I0</accession>
<dbReference type="Gene3D" id="2.40.10.10">
    <property type="entry name" value="Trypsin-like serine proteases"/>
    <property type="match status" value="1"/>
</dbReference>
<name>A0A1Y1W9I0_9FUNG</name>